<dbReference type="Proteomes" id="UP000294919">
    <property type="component" value="Unassembled WGS sequence"/>
</dbReference>
<accession>A0A4R2L5X3</accession>
<evidence type="ECO:0000313" key="1">
    <source>
        <dbReference type="EMBL" id="TCO74575.1"/>
    </source>
</evidence>
<dbReference type="EMBL" id="SLWV01000012">
    <property type="protein sequence ID" value="TCO74575.1"/>
    <property type="molecule type" value="Genomic_DNA"/>
</dbReference>
<reference evidence="1 2" key="1">
    <citation type="submission" date="2019-03" db="EMBL/GenBank/DDBJ databases">
        <title>Genomic Encyclopedia of Type Strains, Phase IV (KMG-IV): sequencing the most valuable type-strain genomes for metagenomic binning, comparative biology and taxonomic classification.</title>
        <authorList>
            <person name="Goeker M."/>
        </authorList>
    </citation>
    <scope>NUCLEOTIDE SEQUENCE [LARGE SCALE GENOMIC DNA]</scope>
    <source>
        <strain evidence="1 2">DSM 102940</strain>
    </source>
</reference>
<protein>
    <submittedName>
        <fullName evidence="1">Uncharacterized protein</fullName>
    </submittedName>
</protein>
<evidence type="ECO:0000313" key="2">
    <source>
        <dbReference type="Proteomes" id="UP000294919"/>
    </source>
</evidence>
<comment type="caution">
    <text evidence="1">The sequence shown here is derived from an EMBL/GenBank/DDBJ whole genome shotgun (WGS) entry which is preliminary data.</text>
</comment>
<gene>
    <name evidence="1" type="ORF">EV214_11254</name>
</gene>
<dbReference type="AlphaFoldDB" id="A0A4R2L5X3"/>
<proteinExistence type="predicted"/>
<keyword evidence="2" id="KW-1185">Reference proteome</keyword>
<organism evidence="1 2">
    <name type="scientific">Marinisporobacter balticus</name>
    <dbReference type="NCBI Taxonomy" id="2018667"/>
    <lineage>
        <taxon>Bacteria</taxon>
        <taxon>Bacillati</taxon>
        <taxon>Bacillota</taxon>
        <taxon>Clostridia</taxon>
        <taxon>Peptostreptococcales</taxon>
        <taxon>Thermotaleaceae</taxon>
        <taxon>Marinisporobacter</taxon>
    </lineage>
</organism>
<sequence length="78" mass="8289">MYNMGNVPNLKNVNAVEQNEKQNAKQKMGNVGVAGQGMTSGMNAGISGSLTNSTAIDQLEIQQARQKVQNSGSQNTTY</sequence>
<name>A0A4R2L5X3_9FIRM</name>